<evidence type="ECO:0000259" key="9">
    <source>
        <dbReference type="PROSITE" id="PS50157"/>
    </source>
</evidence>
<accession>A0A7S1TLB1</accession>
<feature type="region of interest" description="Disordered" evidence="8">
    <location>
        <begin position="106"/>
        <end position="125"/>
    </location>
</feature>
<organism evidence="10">
    <name type="scientific">Erythrolobus australicus</name>
    <dbReference type="NCBI Taxonomy" id="1077150"/>
    <lineage>
        <taxon>Eukaryota</taxon>
        <taxon>Rhodophyta</taxon>
        <taxon>Bangiophyceae</taxon>
        <taxon>Porphyridiales</taxon>
        <taxon>Porphyridiaceae</taxon>
        <taxon>Erythrolobus</taxon>
    </lineage>
</organism>
<name>A0A7S1TLB1_9RHOD</name>
<evidence type="ECO:0000256" key="5">
    <source>
        <dbReference type="ARBA" id="ARBA00022833"/>
    </source>
</evidence>
<dbReference type="GO" id="GO:0010468">
    <property type="term" value="P:regulation of gene expression"/>
    <property type="evidence" value="ECO:0007669"/>
    <property type="project" value="TreeGrafter"/>
</dbReference>
<evidence type="ECO:0000256" key="3">
    <source>
        <dbReference type="ARBA" id="ARBA00022737"/>
    </source>
</evidence>
<dbReference type="PROSITE" id="PS50157">
    <property type="entry name" value="ZINC_FINGER_C2H2_2"/>
    <property type="match status" value="5"/>
</dbReference>
<protein>
    <recommendedName>
        <fullName evidence="9">C2H2-type domain-containing protein</fullName>
    </recommendedName>
</protein>
<reference evidence="10" key="1">
    <citation type="submission" date="2021-01" db="EMBL/GenBank/DDBJ databases">
        <authorList>
            <person name="Corre E."/>
            <person name="Pelletier E."/>
            <person name="Niang G."/>
            <person name="Scheremetjew M."/>
            <person name="Finn R."/>
            <person name="Kale V."/>
            <person name="Holt S."/>
            <person name="Cochrane G."/>
            <person name="Meng A."/>
            <person name="Brown T."/>
            <person name="Cohen L."/>
        </authorList>
    </citation>
    <scope>NUCLEOTIDE SEQUENCE</scope>
    <source>
        <strain evidence="10">CCMP3124</strain>
    </source>
</reference>
<dbReference type="AlphaFoldDB" id="A0A7S1TLB1"/>
<dbReference type="Pfam" id="PF00096">
    <property type="entry name" value="zf-C2H2"/>
    <property type="match status" value="2"/>
</dbReference>
<dbReference type="PANTHER" id="PTHR16515:SF66">
    <property type="entry name" value="C2H2-TYPE DOMAIN-CONTAINING PROTEIN"/>
    <property type="match status" value="1"/>
</dbReference>
<feature type="compositionally biased region" description="Polar residues" evidence="8">
    <location>
        <begin position="106"/>
        <end position="121"/>
    </location>
</feature>
<evidence type="ECO:0000256" key="2">
    <source>
        <dbReference type="ARBA" id="ARBA00022723"/>
    </source>
</evidence>
<keyword evidence="5" id="KW-0862">Zinc</keyword>
<feature type="domain" description="C2H2-type" evidence="9">
    <location>
        <begin position="237"/>
        <end position="265"/>
    </location>
</feature>
<evidence type="ECO:0000313" key="10">
    <source>
        <dbReference type="EMBL" id="CAD9238293.1"/>
    </source>
</evidence>
<feature type="domain" description="C2H2-type" evidence="9">
    <location>
        <begin position="208"/>
        <end position="236"/>
    </location>
</feature>
<keyword evidence="6" id="KW-0539">Nucleus</keyword>
<proteinExistence type="predicted"/>
<evidence type="ECO:0000256" key="6">
    <source>
        <dbReference type="ARBA" id="ARBA00023242"/>
    </source>
</evidence>
<evidence type="ECO:0000256" key="4">
    <source>
        <dbReference type="ARBA" id="ARBA00022771"/>
    </source>
</evidence>
<feature type="domain" description="C2H2-type" evidence="9">
    <location>
        <begin position="324"/>
        <end position="352"/>
    </location>
</feature>
<dbReference type="InterPro" id="IPR013087">
    <property type="entry name" value="Znf_C2H2_type"/>
</dbReference>
<dbReference type="PANTHER" id="PTHR16515">
    <property type="entry name" value="PR DOMAIN ZINC FINGER PROTEIN"/>
    <property type="match status" value="1"/>
</dbReference>
<gene>
    <name evidence="10" type="ORF">EAUS1353_LOCUS22</name>
</gene>
<dbReference type="SMART" id="SM00355">
    <property type="entry name" value="ZnF_C2H2"/>
    <property type="match status" value="5"/>
</dbReference>
<dbReference type="FunFam" id="3.30.160.60:FF:000446">
    <property type="entry name" value="Zinc finger protein"/>
    <property type="match status" value="1"/>
</dbReference>
<dbReference type="GO" id="GO:0008270">
    <property type="term" value="F:zinc ion binding"/>
    <property type="evidence" value="ECO:0007669"/>
    <property type="project" value="UniProtKB-KW"/>
</dbReference>
<dbReference type="Gene3D" id="3.30.160.60">
    <property type="entry name" value="Classic Zinc Finger"/>
    <property type="match status" value="4"/>
</dbReference>
<feature type="domain" description="C2H2-type" evidence="9">
    <location>
        <begin position="266"/>
        <end position="294"/>
    </location>
</feature>
<sequence>MALAGEHGAPMALPPIWTLSGYGGGDALFLSSVLAHEGCGACPEDHDGALVRQVLKGEPEHATGDIDLDVESYFRYDEDDLDTASDESVSHLQHFQYPRVAETESSSFPSLMTSRTGTPTKSCGKDLNRGGDASFLLPAVHEREKPGLTVSSTRVSRGKAEHFAIPSMPVVHVKKNTMLAEGALVKKVSECSTAHPQGSSSSEKDKLHQCSLCDSSFSLKYNLNKHIKNVHEHQRPFKCPSCPMTFQQKNHQVKHVATVHENIRPFKCDHCDASFGWVGVLRKHVALIHEKQRPYVCELCDKTFQQKVHLSNHHSAVHLKERPYSCSVCALKFSRREILVRHERRKHSDELRLIPM</sequence>
<dbReference type="InterPro" id="IPR050331">
    <property type="entry name" value="Zinc_finger"/>
</dbReference>
<dbReference type="InterPro" id="IPR036236">
    <property type="entry name" value="Znf_C2H2_sf"/>
</dbReference>
<dbReference type="GO" id="GO:0005634">
    <property type="term" value="C:nucleus"/>
    <property type="evidence" value="ECO:0007669"/>
    <property type="project" value="UniProtKB-SubCell"/>
</dbReference>
<dbReference type="SUPFAM" id="SSF57667">
    <property type="entry name" value="beta-beta-alpha zinc fingers"/>
    <property type="match status" value="3"/>
</dbReference>
<dbReference type="PROSITE" id="PS00028">
    <property type="entry name" value="ZINC_FINGER_C2H2_1"/>
    <property type="match status" value="5"/>
</dbReference>
<keyword evidence="3" id="KW-0677">Repeat</keyword>
<keyword evidence="2" id="KW-0479">Metal-binding</keyword>
<keyword evidence="4 7" id="KW-0863">Zinc-finger</keyword>
<evidence type="ECO:0000256" key="7">
    <source>
        <dbReference type="PROSITE-ProRule" id="PRU00042"/>
    </source>
</evidence>
<evidence type="ECO:0000256" key="1">
    <source>
        <dbReference type="ARBA" id="ARBA00004123"/>
    </source>
</evidence>
<feature type="domain" description="C2H2-type" evidence="9">
    <location>
        <begin position="295"/>
        <end position="323"/>
    </location>
</feature>
<comment type="subcellular location">
    <subcellularLocation>
        <location evidence="1">Nucleus</location>
    </subcellularLocation>
</comment>
<dbReference type="EMBL" id="HBGI01000025">
    <property type="protein sequence ID" value="CAD9238293.1"/>
    <property type="molecule type" value="Transcribed_RNA"/>
</dbReference>
<evidence type="ECO:0000256" key="8">
    <source>
        <dbReference type="SAM" id="MobiDB-lite"/>
    </source>
</evidence>